<name>A0A2M8F1A6_9BACT</name>
<proteinExistence type="predicted"/>
<dbReference type="EMBL" id="PFSC01000054">
    <property type="protein sequence ID" value="PJC33082.1"/>
    <property type="molecule type" value="Genomic_DNA"/>
</dbReference>
<protein>
    <submittedName>
        <fullName evidence="1">Uncharacterized protein</fullName>
    </submittedName>
</protein>
<accession>A0A2M8F1A6</accession>
<sequence>MNKYTAIIGSLIALIIILSYKASFSPTIRDINQCFDDQNIKLNSKITEMKSENWDSDKICSYLRDEFNSAIKSPMRKLVGWRRSPLR</sequence>
<dbReference type="AlphaFoldDB" id="A0A2M8F1A6"/>
<dbReference type="Proteomes" id="UP000231383">
    <property type="component" value="Unassembled WGS sequence"/>
</dbReference>
<reference evidence="2" key="1">
    <citation type="submission" date="2017-09" db="EMBL/GenBank/DDBJ databases">
        <title>Depth-based differentiation of microbial function through sediment-hosted aquifers and enrichment of novel symbionts in the deep terrestrial subsurface.</title>
        <authorList>
            <person name="Probst A.J."/>
            <person name="Ladd B."/>
            <person name="Jarett J.K."/>
            <person name="Geller-Mcgrath D.E."/>
            <person name="Sieber C.M.K."/>
            <person name="Emerson J.B."/>
            <person name="Anantharaman K."/>
            <person name="Thomas B.C."/>
            <person name="Malmstrom R."/>
            <person name="Stieglmeier M."/>
            <person name="Klingl A."/>
            <person name="Woyke T."/>
            <person name="Ryan C.M."/>
            <person name="Banfield J.F."/>
        </authorList>
    </citation>
    <scope>NUCLEOTIDE SEQUENCE [LARGE SCALE GENOMIC DNA]</scope>
</reference>
<gene>
    <name evidence="1" type="ORF">CO051_01980</name>
</gene>
<evidence type="ECO:0000313" key="2">
    <source>
        <dbReference type="Proteomes" id="UP000231383"/>
    </source>
</evidence>
<evidence type="ECO:0000313" key="1">
    <source>
        <dbReference type="EMBL" id="PJC33082.1"/>
    </source>
</evidence>
<organism evidence="1 2">
    <name type="scientific">Candidatus Roizmanbacteria bacterium CG_4_9_14_0_2_um_filter_39_13</name>
    <dbReference type="NCBI Taxonomy" id="1974839"/>
    <lineage>
        <taxon>Bacteria</taxon>
        <taxon>Candidatus Roizmaniibacteriota</taxon>
    </lineage>
</organism>
<comment type="caution">
    <text evidence="1">The sequence shown here is derived from an EMBL/GenBank/DDBJ whole genome shotgun (WGS) entry which is preliminary data.</text>
</comment>